<gene>
    <name evidence="1" type="ORF">CVT25_004228</name>
</gene>
<protein>
    <submittedName>
        <fullName evidence="1">Uncharacterized protein</fullName>
    </submittedName>
</protein>
<evidence type="ECO:0000313" key="1">
    <source>
        <dbReference type="EMBL" id="PPQ85128.1"/>
    </source>
</evidence>
<proteinExistence type="predicted"/>
<dbReference type="AlphaFoldDB" id="A0A409X2Y9"/>
<dbReference type="InParanoid" id="A0A409X2Y9"/>
<accession>A0A409X2Y9</accession>
<comment type="caution">
    <text evidence="1">The sequence shown here is derived from an EMBL/GenBank/DDBJ whole genome shotgun (WGS) entry which is preliminary data.</text>
</comment>
<organism evidence="1 2">
    <name type="scientific">Psilocybe cyanescens</name>
    <dbReference type="NCBI Taxonomy" id="93625"/>
    <lineage>
        <taxon>Eukaryota</taxon>
        <taxon>Fungi</taxon>
        <taxon>Dikarya</taxon>
        <taxon>Basidiomycota</taxon>
        <taxon>Agaricomycotina</taxon>
        <taxon>Agaricomycetes</taxon>
        <taxon>Agaricomycetidae</taxon>
        <taxon>Agaricales</taxon>
        <taxon>Agaricineae</taxon>
        <taxon>Strophariaceae</taxon>
        <taxon>Psilocybe</taxon>
    </lineage>
</organism>
<reference evidence="1 2" key="1">
    <citation type="journal article" date="2018" name="Evol. Lett.">
        <title>Horizontal gene cluster transfer increased hallucinogenic mushroom diversity.</title>
        <authorList>
            <person name="Reynolds H.T."/>
            <person name="Vijayakumar V."/>
            <person name="Gluck-Thaler E."/>
            <person name="Korotkin H.B."/>
            <person name="Matheny P.B."/>
            <person name="Slot J.C."/>
        </authorList>
    </citation>
    <scope>NUCLEOTIDE SEQUENCE [LARGE SCALE GENOMIC DNA]</scope>
    <source>
        <strain evidence="1 2">2631</strain>
    </source>
</reference>
<name>A0A409X2Y9_PSICY</name>
<dbReference type="EMBL" id="NHYD01002747">
    <property type="protein sequence ID" value="PPQ85128.1"/>
    <property type="molecule type" value="Genomic_DNA"/>
</dbReference>
<keyword evidence="2" id="KW-1185">Reference proteome</keyword>
<evidence type="ECO:0000313" key="2">
    <source>
        <dbReference type="Proteomes" id="UP000283269"/>
    </source>
</evidence>
<dbReference type="Proteomes" id="UP000283269">
    <property type="component" value="Unassembled WGS sequence"/>
</dbReference>
<sequence>MSSPTAEEGHTSACSLSGFEDRAFTKVSPEIWRAIMGYVHTIRIPLEFALSSQSQKDLVSCSLSYLQLVYPSQGILFKTLFLISTKKVTSILHNLSHAQFHAVDCWLNNHYNSTLGNALIITSPSKEGPVTGPSGGYEIGPQFSLQNLVLHSCADKLFLWWLTPALKGLRHLDSIKGGMMFTGANWKYWMQGKAIPFINVSFSDWLRGIGGPVTNLAIDMADSGQGNATTLDLHNNNDIATDRKPISGLNELLSLLEYTPRVQKLTISQIPMFKISPISLNSIIEVSTQRRLASLTLNFIIQTKDSKCSDTQAMEDLWRKFQSTLKEQRWGPLTYELNLDFTFLCKEGDIPAHFGEIYVTLEERLFEILQPFSSRRMLHISRRQSFF</sequence>